<dbReference type="Proteomes" id="UP000000768">
    <property type="component" value="Chromosome 5"/>
</dbReference>
<feature type="non-terminal residue" evidence="4">
    <location>
        <position position="245"/>
    </location>
</feature>
<keyword evidence="1" id="KW-0677">Repeat</keyword>
<dbReference type="NCBIfam" id="TIGR00756">
    <property type="entry name" value="PPR"/>
    <property type="match status" value="1"/>
</dbReference>
<evidence type="ECO:0000256" key="1">
    <source>
        <dbReference type="ARBA" id="ARBA00022737"/>
    </source>
</evidence>
<accession>A0A1Z5RJP9</accession>
<dbReference type="Gene3D" id="1.25.40.10">
    <property type="entry name" value="Tetratricopeptide repeat domain"/>
    <property type="match status" value="2"/>
</dbReference>
<dbReference type="GO" id="GO:0009451">
    <property type="term" value="P:RNA modification"/>
    <property type="evidence" value="ECO:0000318"/>
    <property type="project" value="GO_Central"/>
</dbReference>
<dbReference type="PANTHER" id="PTHR47926">
    <property type="entry name" value="PENTATRICOPEPTIDE REPEAT-CONTAINING PROTEIN"/>
    <property type="match status" value="1"/>
</dbReference>
<evidence type="ECO:0000313" key="4">
    <source>
        <dbReference type="EMBL" id="OQU84000.1"/>
    </source>
</evidence>
<dbReference type="InterPro" id="IPR002885">
    <property type="entry name" value="PPR_rpt"/>
</dbReference>
<organism evidence="4 5">
    <name type="scientific">Sorghum bicolor</name>
    <name type="common">Sorghum</name>
    <name type="synonym">Sorghum vulgare</name>
    <dbReference type="NCBI Taxonomy" id="4558"/>
    <lineage>
        <taxon>Eukaryota</taxon>
        <taxon>Viridiplantae</taxon>
        <taxon>Streptophyta</taxon>
        <taxon>Embryophyta</taxon>
        <taxon>Tracheophyta</taxon>
        <taxon>Spermatophyta</taxon>
        <taxon>Magnoliopsida</taxon>
        <taxon>Liliopsida</taxon>
        <taxon>Poales</taxon>
        <taxon>Poaceae</taxon>
        <taxon>PACMAD clade</taxon>
        <taxon>Panicoideae</taxon>
        <taxon>Andropogonodae</taxon>
        <taxon>Andropogoneae</taxon>
        <taxon>Sorghinae</taxon>
        <taxon>Sorghum</taxon>
    </lineage>
</organism>
<name>A0A1Z5RJP9_SORBI</name>
<protein>
    <recommendedName>
        <fullName evidence="6">Pentacotripeptide-repeat region of PRORP domain-containing protein</fullName>
    </recommendedName>
</protein>
<dbReference type="Gramene" id="OQU84000">
    <property type="protein sequence ID" value="OQU84000"/>
    <property type="gene ID" value="SORBI_3005G212201"/>
</dbReference>
<keyword evidence="2" id="KW-0809">Transit peptide</keyword>
<dbReference type="OMA" id="NIHESIM"/>
<evidence type="ECO:0000313" key="5">
    <source>
        <dbReference type="Proteomes" id="UP000000768"/>
    </source>
</evidence>
<evidence type="ECO:0008006" key="6">
    <source>
        <dbReference type="Google" id="ProtNLM"/>
    </source>
</evidence>
<evidence type="ECO:0000256" key="3">
    <source>
        <dbReference type="PROSITE-ProRule" id="PRU00708"/>
    </source>
</evidence>
<dbReference type="Pfam" id="PF13041">
    <property type="entry name" value="PPR_2"/>
    <property type="match status" value="1"/>
</dbReference>
<dbReference type="EMBL" id="CM000764">
    <property type="protein sequence ID" value="OQU84000.1"/>
    <property type="molecule type" value="Genomic_DNA"/>
</dbReference>
<dbReference type="PANTHER" id="PTHR47926:SF526">
    <property type="entry name" value="PENTACOTRIPEPTIDE-REPEAT REGION OF PRORP DOMAIN-CONTAINING PROTEIN"/>
    <property type="match status" value="1"/>
</dbReference>
<dbReference type="InParanoid" id="A0A1Z5RJP9"/>
<sequence>LAKLVSLAAAAADLPRAESLFLLSVPHSPASPTLANLLRAAAVSGATLGALLAFFSRLVGSHGLRPNVFSFSTLLAAIAPTGVGALPHSRALHARALASRMLAPTGESGHVMTSLVGVYAAAHQLEDARKVFEEMLTRAVACGEVDAALWFFGEMPRRDAVAWTTMIDGCANAGRAAKAVDLFWRMRKARVKNDAVTMVALLTACAELGHWSLNGGCMHVWTWKGGSGERTLIHMYLKCGAVEDA</sequence>
<keyword evidence="5" id="KW-1185">Reference proteome</keyword>
<proteinExistence type="predicted"/>
<evidence type="ECO:0000256" key="2">
    <source>
        <dbReference type="ARBA" id="ARBA00022946"/>
    </source>
</evidence>
<gene>
    <name evidence="4" type="ORF">SORBI_3005G212201</name>
</gene>
<dbReference type="GO" id="GO:0003723">
    <property type="term" value="F:RNA binding"/>
    <property type="evidence" value="ECO:0007669"/>
    <property type="project" value="InterPro"/>
</dbReference>
<dbReference type="InterPro" id="IPR011990">
    <property type="entry name" value="TPR-like_helical_dom_sf"/>
</dbReference>
<reference evidence="4 5" key="1">
    <citation type="journal article" date="2009" name="Nature">
        <title>The Sorghum bicolor genome and the diversification of grasses.</title>
        <authorList>
            <person name="Paterson A.H."/>
            <person name="Bowers J.E."/>
            <person name="Bruggmann R."/>
            <person name="Dubchak I."/>
            <person name="Grimwood J."/>
            <person name="Gundlach H."/>
            <person name="Haberer G."/>
            <person name="Hellsten U."/>
            <person name="Mitros T."/>
            <person name="Poliakov A."/>
            <person name="Schmutz J."/>
            <person name="Spannagl M."/>
            <person name="Tang H."/>
            <person name="Wang X."/>
            <person name="Wicker T."/>
            <person name="Bharti A.K."/>
            <person name="Chapman J."/>
            <person name="Feltus F.A."/>
            <person name="Gowik U."/>
            <person name="Grigoriev I.V."/>
            <person name="Lyons E."/>
            <person name="Maher C.A."/>
            <person name="Martis M."/>
            <person name="Narechania A."/>
            <person name="Otillar R.P."/>
            <person name="Penning B.W."/>
            <person name="Salamov A.A."/>
            <person name="Wang Y."/>
            <person name="Zhang L."/>
            <person name="Carpita N.C."/>
            <person name="Freeling M."/>
            <person name="Gingle A.R."/>
            <person name="Hash C.T."/>
            <person name="Keller B."/>
            <person name="Klein P."/>
            <person name="Kresovich S."/>
            <person name="McCann M.C."/>
            <person name="Ming R."/>
            <person name="Peterson D.G."/>
            <person name="Mehboob-ur-Rahman"/>
            <person name="Ware D."/>
            <person name="Westhoff P."/>
            <person name="Mayer K.F."/>
            <person name="Messing J."/>
            <person name="Rokhsar D.S."/>
        </authorList>
    </citation>
    <scope>NUCLEOTIDE SEQUENCE [LARGE SCALE GENOMIC DNA]</scope>
    <source>
        <strain evidence="5">cv. BTx623</strain>
    </source>
</reference>
<dbReference type="PROSITE" id="PS51375">
    <property type="entry name" value="PPR"/>
    <property type="match status" value="1"/>
</dbReference>
<feature type="repeat" description="PPR" evidence="3">
    <location>
        <begin position="159"/>
        <end position="193"/>
    </location>
</feature>
<dbReference type="Pfam" id="PF01535">
    <property type="entry name" value="PPR"/>
    <property type="match status" value="1"/>
</dbReference>
<dbReference type="AlphaFoldDB" id="A0A1Z5RJP9"/>
<reference evidence="5" key="2">
    <citation type="journal article" date="2018" name="Plant J.">
        <title>The Sorghum bicolor reference genome: improved assembly, gene annotations, a transcriptome atlas, and signatures of genome organization.</title>
        <authorList>
            <person name="McCormick R.F."/>
            <person name="Truong S.K."/>
            <person name="Sreedasyam A."/>
            <person name="Jenkins J."/>
            <person name="Shu S."/>
            <person name="Sims D."/>
            <person name="Kennedy M."/>
            <person name="Amirebrahimi M."/>
            <person name="Weers B.D."/>
            <person name="McKinley B."/>
            <person name="Mattison A."/>
            <person name="Morishige D.T."/>
            <person name="Grimwood J."/>
            <person name="Schmutz J."/>
            <person name="Mullet J.E."/>
        </authorList>
    </citation>
    <scope>NUCLEOTIDE SEQUENCE [LARGE SCALE GENOMIC DNA]</scope>
    <source>
        <strain evidence="5">cv. BTx623</strain>
    </source>
</reference>
<dbReference type="InterPro" id="IPR046960">
    <property type="entry name" value="PPR_At4g14850-like_plant"/>
</dbReference>